<dbReference type="AlphaFoldDB" id="A0A1Q9CX78"/>
<gene>
    <name evidence="2" type="ORF">AK812_SmicGene31240</name>
</gene>
<dbReference type="Gene3D" id="3.60.10.10">
    <property type="entry name" value="Endonuclease/exonuclease/phosphatase"/>
    <property type="match status" value="1"/>
</dbReference>
<sequence>MDLRADFIALSETSAVQRTQLVTSSAFRKVGFKAHWGAAVQPHTRRETDTVSMRGLAAGVALAARLPSRAARPPMSQEALATCRLSDAFVRLGALEVRVITIYGVPQSETDSRDRTNALLQQAFHRAVQCAVPCIVAGDFNVRPFELPAGQAFQSQGYQDVFDLHQGSTGTVLPDDGNGQ</sequence>
<reference evidence="2 3" key="1">
    <citation type="submission" date="2016-02" db="EMBL/GenBank/DDBJ databases">
        <title>Genome analysis of coral dinoflagellate symbionts highlights evolutionary adaptations to a symbiotic lifestyle.</title>
        <authorList>
            <person name="Aranda M."/>
            <person name="Li Y."/>
            <person name="Liew Y.J."/>
            <person name="Baumgarten S."/>
            <person name="Simakov O."/>
            <person name="Wilson M."/>
            <person name="Piel J."/>
            <person name="Ashoor H."/>
            <person name="Bougouffa S."/>
            <person name="Bajic V.B."/>
            <person name="Ryu T."/>
            <person name="Ravasi T."/>
            <person name="Bayer T."/>
            <person name="Micklem G."/>
            <person name="Kim H."/>
            <person name="Bhak J."/>
            <person name="Lajeunesse T.C."/>
            <person name="Voolstra C.R."/>
        </authorList>
    </citation>
    <scope>NUCLEOTIDE SEQUENCE [LARGE SCALE GENOMIC DNA]</scope>
    <source>
        <strain evidence="2 3">CCMP2467</strain>
    </source>
</reference>
<dbReference type="InterPro" id="IPR005135">
    <property type="entry name" value="Endo/exonuclease/phosphatase"/>
</dbReference>
<dbReference type="GO" id="GO:0003824">
    <property type="term" value="F:catalytic activity"/>
    <property type="evidence" value="ECO:0007669"/>
    <property type="project" value="InterPro"/>
</dbReference>
<evidence type="ECO:0000313" key="2">
    <source>
        <dbReference type="EMBL" id="OLP87526.1"/>
    </source>
</evidence>
<accession>A0A1Q9CX78</accession>
<dbReference type="EMBL" id="LSRX01000856">
    <property type="protein sequence ID" value="OLP87526.1"/>
    <property type="molecule type" value="Genomic_DNA"/>
</dbReference>
<protein>
    <recommendedName>
        <fullName evidence="1">Endonuclease/exonuclease/phosphatase domain-containing protein</fullName>
    </recommendedName>
</protein>
<evidence type="ECO:0000313" key="3">
    <source>
        <dbReference type="Proteomes" id="UP000186817"/>
    </source>
</evidence>
<dbReference type="Proteomes" id="UP000186817">
    <property type="component" value="Unassembled WGS sequence"/>
</dbReference>
<dbReference type="SUPFAM" id="SSF56219">
    <property type="entry name" value="DNase I-like"/>
    <property type="match status" value="1"/>
</dbReference>
<comment type="caution">
    <text evidence="2">The sequence shown here is derived from an EMBL/GenBank/DDBJ whole genome shotgun (WGS) entry which is preliminary data.</text>
</comment>
<name>A0A1Q9CX78_SYMMI</name>
<dbReference type="Pfam" id="PF03372">
    <property type="entry name" value="Exo_endo_phos"/>
    <property type="match status" value="1"/>
</dbReference>
<dbReference type="InterPro" id="IPR036691">
    <property type="entry name" value="Endo/exonu/phosph_ase_sf"/>
</dbReference>
<organism evidence="2 3">
    <name type="scientific">Symbiodinium microadriaticum</name>
    <name type="common">Dinoflagellate</name>
    <name type="synonym">Zooxanthella microadriatica</name>
    <dbReference type="NCBI Taxonomy" id="2951"/>
    <lineage>
        <taxon>Eukaryota</taxon>
        <taxon>Sar</taxon>
        <taxon>Alveolata</taxon>
        <taxon>Dinophyceae</taxon>
        <taxon>Suessiales</taxon>
        <taxon>Symbiodiniaceae</taxon>
        <taxon>Symbiodinium</taxon>
    </lineage>
</organism>
<keyword evidence="3" id="KW-1185">Reference proteome</keyword>
<dbReference type="OrthoDB" id="445105at2759"/>
<feature type="domain" description="Endonuclease/exonuclease/phosphatase" evidence="1">
    <location>
        <begin position="4"/>
        <end position="147"/>
    </location>
</feature>
<proteinExistence type="predicted"/>
<evidence type="ECO:0000259" key="1">
    <source>
        <dbReference type="Pfam" id="PF03372"/>
    </source>
</evidence>